<feature type="compositionally biased region" description="Basic residues" evidence="1">
    <location>
        <begin position="963"/>
        <end position="973"/>
    </location>
</feature>
<reference evidence="2" key="1">
    <citation type="journal article" date="2023" name="Science">
        <title>Genome structures resolve the early diversification of teleost fishes.</title>
        <authorList>
            <person name="Parey E."/>
            <person name="Louis A."/>
            <person name="Montfort J."/>
            <person name="Bouchez O."/>
            <person name="Roques C."/>
            <person name="Iampietro C."/>
            <person name="Lluch J."/>
            <person name="Castinel A."/>
            <person name="Donnadieu C."/>
            <person name="Desvignes T."/>
            <person name="Floi Bucao C."/>
            <person name="Jouanno E."/>
            <person name="Wen M."/>
            <person name="Mejri S."/>
            <person name="Dirks R."/>
            <person name="Jansen H."/>
            <person name="Henkel C."/>
            <person name="Chen W.J."/>
            <person name="Zahm M."/>
            <person name="Cabau C."/>
            <person name="Klopp C."/>
            <person name="Thompson A.W."/>
            <person name="Robinson-Rechavi M."/>
            <person name="Braasch I."/>
            <person name="Lecointre G."/>
            <person name="Bobe J."/>
            <person name="Postlethwait J.H."/>
            <person name="Berthelot C."/>
            <person name="Roest Crollius H."/>
            <person name="Guiguen Y."/>
        </authorList>
    </citation>
    <scope>NUCLEOTIDE SEQUENCE</scope>
    <source>
        <strain evidence="2">NC1722</strain>
    </source>
</reference>
<proteinExistence type="predicted"/>
<feature type="region of interest" description="Disordered" evidence="1">
    <location>
        <begin position="755"/>
        <end position="799"/>
    </location>
</feature>
<protein>
    <submittedName>
        <fullName evidence="2">Uncharacterized protein</fullName>
    </submittedName>
</protein>
<feature type="compositionally biased region" description="Basic and acidic residues" evidence="1">
    <location>
        <begin position="1154"/>
        <end position="1165"/>
    </location>
</feature>
<dbReference type="AlphaFoldDB" id="A0AAD7SJ74"/>
<feature type="compositionally biased region" description="Basic residues" evidence="1">
    <location>
        <begin position="693"/>
        <end position="707"/>
    </location>
</feature>
<feature type="region of interest" description="Disordered" evidence="1">
    <location>
        <begin position="963"/>
        <end position="990"/>
    </location>
</feature>
<name>A0AAD7SJ74_9TELE</name>
<evidence type="ECO:0000313" key="2">
    <source>
        <dbReference type="EMBL" id="KAJ8402456.1"/>
    </source>
</evidence>
<feature type="compositionally biased region" description="Basic and acidic residues" evidence="1">
    <location>
        <begin position="558"/>
        <end position="581"/>
    </location>
</feature>
<feature type="compositionally biased region" description="Basic and acidic residues" evidence="1">
    <location>
        <begin position="755"/>
        <end position="784"/>
    </location>
</feature>
<feature type="compositionally biased region" description="Polar residues" evidence="1">
    <location>
        <begin position="1039"/>
        <end position="1057"/>
    </location>
</feature>
<sequence length="1165" mass="129125">MISTAESVFNMPKPNNQQKCTGSSGQRAVAVVPPISQQSSNSIDQRSGILNADDGLPFKIQNTWSLTEDEYAAQQEMDIAVSVSLPHDMASDKVVHNVSTVSAPAMDIVSLPPTERTGSPFKKMAQTSDSVEPAISSTTGALDVNTSDPPDLEPQPITVTHQTEEMCGLHLNAYDSETSVEISGSGDKNGESEKNKFDLSSVPVVEWTTSKLNDLVSIIENKQKPLDLEIDIDKLIRVYGVCGYDNSDIFSSDDYISIMNDVSSVAAQDEHSVIFSQIKRKCLKKVKQNCQIIQHGDTFSDVVYKSSWLNLNEHLDDIDKEHGFPFHLRFKKRILEDYDSKELNESNCKPAEAPKEPEQMPVSPVLSQAGQQTSSDEGVRSSQDPLSSIKISVLTSEEARMFFNGEHTRDEKTEVLQSKLPELDSEEMESQMQVELPEQPFEEKENNQMKVYCCLARWISVITDHGKNIVCSCQSEVESDPEKGEASANPTDTEGTNYIDVVPFSSTVGGGCSMDVGNSFFVQKTGTADQQVKVKDMSDQCTGTENGSVVYQVQGTMHRTEEKNAEPPREQRPEMEQKNEDDLQTPPALPSGSTVVEVEIQGIYSNCKEVLKIASLMSKPLLSKGISKDECKNAPHANMDGNDHSYGAKGTGHVSLGYDEAEAKCLKFHQQGVKDLERQGFHKPLASNENHNHRDKNIRKRERKSKKCQWEIANPESKSSVCDYLPHSLKRRNKLEKPCHQVVCDIKATVEDYNDRTPLQEKREGHHRSESLKSESPELHEGKRLRNIQEGNGENGKMPRKENVFEVLPKLKEKACSVSLALYGSSPQKRNGTLRSHRELEGKPFKGRSCEERIPLPPTTISLMITPKKTDPFKNTLPGNGLAKQQVFASWKNSFVATKSSSRSKARGSTQKRIKGLGSCKYDGAAEIPGAPPTIQPNQPGPSAGQTSAHLFHRKVSPVKLRAVKKGKNKRSIPKSAVNEPFKPAAPKANKTTSAQTFYVERKPSDLTAGSLPLSKTMFLKKLKLKKKPQEMEPVHQWRQPSSVSSLPDAQTKSKCVNGNPALIPLQKEDNILEFKLLPESFSFKDGQDYKESGNPRQAKKTSSAKMSGKQSESLKKLTRKLQGSWSKSSEGKGISSEARSPSSTTRSGTTFQEYKKKYMAKDKK</sequence>
<feature type="compositionally biased region" description="Polar residues" evidence="1">
    <location>
        <begin position="365"/>
        <end position="387"/>
    </location>
</feature>
<feature type="region of interest" description="Disordered" evidence="1">
    <location>
        <begin position="556"/>
        <end position="591"/>
    </location>
</feature>
<feature type="region of interest" description="Disordered" evidence="1">
    <location>
        <begin position="1"/>
        <end position="23"/>
    </location>
</feature>
<feature type="region of interest" description="Disordered" evidence="1">
    <location>
        <begin position="684"/>
        <end position="709"/>
    </location>
</feature>
<evidence type="ECO:0000256" key="1">
    <source>
        <dbReference type="SAM" id="MobiDB-lite"/>
    </source>
</evidence>
<dbReference type="Proteomes" id="UP001221898">
    <property type="component" value="Unassembled WGS sequence"/>
</dbReference>
<feature type="region of interest" description="Disordered" evidence="1">
    <location>
        <begin position="1030"/>
        <end position="1061"/>
    </location>
</feature>
<feature type="region of interest" description="Disordered" evidence="1">
    <location>
        <begin position="928"/>
        <end position="947"/>
    </location>
</feature>
<dbReference type="EMBL" id="JAINUG010000064">
    <property type="protein sequence ID" value="KAJ8402456.1"/>
    <property type="molecule type" value="Genomic_DNA"/>
</dbReference>
<evidence type="ECO:0000313" key="3">
    <source>
        <dbReference type="Proteomes" id="UP001221898"/>
    </source>
</evidence>
<feature type="region of interest" description="Disordered" evidence="1">
    <location>
        <begin position="1085"/>
        <end position="1165"/>
    </location>
</feature>
<feature type="region of interest" description="Disordered" evidence="1">
    <location>
        <begin position="110"/>
        <end position="133"/>
    </location>
</feature>
<accession>A0AAD7SJ74</accession>
<keyword evidence="3" id="KW-1185">Reference proteome</keyword>
<organism evidence="2 3">
    <name type="scientific">Aldrovandia affinis</name>
    <dbReference type="NCBI Taxonomy" id="143900"/>
    <lineage>
        <taxon>Eukaryota</taxon>
        <taxon>Metazoa</taxon>
        <taxon>Chordata</taxon>
        <taxon>Craniata</taxon>
        <taxon>Vertebrata</taxon>
        <taxon>Euteleostomi</taxon>
        <taxon>Actinopterygii</taxon>
        <taxon>Neopterygii</taxon>
        <taxon>Teleostei</taxon>
        <taxon>Notacanthiformes</taxon>
        <taxon>Halosauridae</taxon>
        <taxon>Aldrovandia</taxon>
    </lineage>
</organism>
<gene>
    <name evidence="2" type="ORF">AAFF_G00369450</name>
</gene>
<comment type="caution">
    <text evidence="2">The sequence shown here is derived from an EMBL/GenBank/DDBJ whole genome shotgun (WGS) entry which is preliminary data.</text>
</comment>
<feature type="compositionally biased region" description="Low complexity" evidence="1">
    <location>
        <begin position="1124"/>
        <end position="1151"/>
    </location>
</feature>
<feature type="region of interest" description="Disordered" evidence="1">
    <location>
        <begin position="343"/>
        <end position="387"/>
    </location>
</feature>
<feature type="compositionally biased region" description="Polar residues" evidence="1">
    <location>
        <begin position="1101"/>
        <end position="1112"/>
    </location>
</feature>